<evidence type="ECO:0000313" key="22">
    <source>
        <dbReference type="EMBL" id="OWW19187.1"/>
    </source>
</evidence>
<dbReference type="PANTHER" id="PTHR32282:SF11">
    <property type="entry name" value="PENICILLIN-BINDING PROTEIN 1B"/>
    <property type="match status" value="1"/>
</dbReference>
<keyword evidence="11" id="KW-0133">Cell shape</keyword>
<dbReference type="GO" id="GO:0008955">
    <property type="term" value="F:peptidoglycan glycosyltransferase activity"/>
    <property type="evidence" value="ECO:0007669"/>
    <property type="project" value="UniProtKB-EC"/>
</dbReference>
<dbReference type="GO" id="GO:0005886">
    <property type="term" value="C:plasma membrane"/>
    <property type="evidence" value="ECO:0007669"/>
    <property type="project" value="UniProtKB-SubCell"/>
</dbReference>
<keyword evidence="8" id="KW-0328">Glycosyltransferase</keyword>
<keyword evidence="10" id="KW-0378">Hydrolase</keyword>
<evidence type="ECO:0000256" key="17">
    <source>
        <dbReference type="ARBA" id="ARBA00049902"/>
    </source>
</evidence>
<dbReference type="InterPro" id="IPR023346">
    <property type="entry name" value="Lysozyme-like_dom_sf"/>
</dbReference>
<evidence type="ECO:0000256" key="8">
    <source>
        <dbReference type="ARBA" id="ARBA00022676"/>
    </source>
</evidence>
<protein>
    <submittedName>
        <fullName evidence="22">Penicillin-binding protein</fullName>
    </submittedName>
</protein>
<dbReference type="GO" id="GO:0030288">
    <property type="term" value="C:outer membrane-bounded periplasmic space"/>
    <property type="evidence" value="ECO:0007669"/>
    <property type="project" value="TreeGrafter"/>
</dbReference>
<dbReference type="InterPro" id="IPR001264">
    <property type="entry name" value="Glyco_trans_51"/>
</dbReference>
<evidence type="ECO:0000256" key="2">
    <source>
        <dbReference type="ARBA" id="ARBA00004752"/>
    </source>
</evidence>
<dbReference type="GO" id="GO:0008658">
    <property type="term" value="F:penicillin binding"/>
    <property type="evidence" value="ECO:0007669"/>
    <property type="project" value="InterPro"/>
</dbReference>
<feature type="region of interest" description="Disordered" evidence="18">
    <location>
        <begin position="819"/>
        <end position="844"/>
    </location>
</feature>
<reference evidence="22 23" key="1">
    <citation type="submission" date="2016-02" db="EMBL/GenBank/DDBJ databases">
        <authorList>
            <person name="Wen L."/>
            <person name="He K."/>
            <person name="Yang H."/>
        </authorList>
    </citation>
    <scope>NUCLEOTIDE SEQUENCE [LARGE SCALE GENOMIC DNA]</scope>
    <source>
        <strain evidence="22 23">TSA40</strain>
    </source>
</reference>
<evidence type="ECO:0000256" key="15">
    <source>
        <dbReference type="ARBA" id="ARBA00023316"/>
    </source>
</evidence>
<dbReference type="InterPro" id="IPR012338">
    <property type="entry name" value="Beta-lactam/transpept-like"/>
</dbReference>
<keyword evidence="19" id="KW-0812">Transmembrane</keyword>
<sequence>MLIFLKPAGLAGMQNQVLAILSNADSTEMSSHVDNKNPHDHPPEKAPAASRSILRFLLRAFLYTFVFATAGLAAALYYATSYLAKIVPLTPSVEALLQARHAQPSVLLSADGTHLATFSRGQQEQVTLDQISPYAIRALVATEDHRFFEHRGVDLTRTASAVWQTLRGDAQGGSTITQQLVRNMFPEEIGRARTVDRKIREIVTALKIEKAYTKEQILETYLNTVPFLYNVVGIEMAARTYYDKSAADLDVLESATLVGMLKGTSYYNPILNPDRARKRRNVVLAQMVKRGMLQEEVYLALREQPLQVTLKRQPDPLGNIAPHFAAHVRRLLVEWADANDYNLYTDGLVVYSTLDDDLQEEAAEAVARQSQVLQDIADVEWGRSTERVASHTPAAYGALRKKVEPFRHFWHARSDLIDAFVRETPEYKKALAAGQSERAALAKLKANADFMARLRDYKTRLEAGFVAMDPQTGEVKAWIGSRDFQRDQFDHVAQAERQPGSTFKPIVYGAALEQGFAPDRIYPDGQVEIRARDGSIWRPTDMSGFSGRMMSMREGLIYSKNTITAQVMQDVGLEHVIDLARATGITNSRLDPVPSLSLGTSPVTLLEMVSAYSTIAKTGEYRKPVFIRKITDRDGKVLAEFEAEPQRAMSEETAVELIDMMRGVVRRGTGTEVRNRFNISADIAGKTGTTQNNTDGWFILMHPRLVAGAWVGFNDSRVTMRSDYWGQGGHNAILLVGDFFRGTLKSKLIDTKAKFPQPKRPPPVIVKAPAPVEELETVPSGYGVITREGSSTAVVVGPDGTRTIERGAADELGRFLSGMENSGDSGGRGSGLSGGATAYPDMTH</sequence>
<evidence type="ECO:0000256" key="16">
    <source>
        <dbReference type="ARBA" id="ARBA00034000"/>
    </source>
</evidence>
<comment type="similarity">
    <text evidence="3">In the C-terminal section; belongs to the transpeptidase family.</text>
</comment>
<dbReference type="Gene3D" id="3.40.710.10">
    <property type="entry name" value="DD-peptidase/beta-lactamase superfamily"/>
    <property type="match status" value="1"/>
</dbReference>
<accession>A0A254TAK1</accession>
<comment type="catalytic activity">
    <reaction evidence="16">
        <text>Preferential cleavage: (Ac)2-L-Lys-D-Ala-|-D-Ala. Also transpeptidation of peptidyl-alanyl moieties that are N-acyl substituents of D-alanine.</text>
        <dbReference type="EC" id="3.4.16.4"/>
    </reaction>
</comment>
<keyword evidence="13 19" id="KW-0472">Membrane</keyword>
<evidence type="ECO:0000259" key="21">
    <source>
        <dbReference type="Pfam" id="PF00912"/>
    </source>
</evidence>
<dbReference type="Pfam" id="PF00905">
    <property type="entry name" value="Transpeptidase"/>
    <property type="match status" value="1"/>
</dbReference>
<name>A0A254TAK1_9BURK</name>
<dbReference type="UniPathway" id="UPA00219"/>
<evidence type="ECO:0000256" key="13">
    <source>
        <dbReference type="ARBA" id="ARBA00023136"/>
    </source>
</evidence>
<organism evidence="22 23">
    <name type="scientific">Noviherbaspirillum denitrificans</name>
    <dbReference type="NCBI Taxonomy" id="1968433"/>
    <lineage>
        <taxon>Bacteria</taxon>
        <taxon>Pseudomonadati</taxon>
        <taxon>Pseudomonadota</taxon>
        <taxon>Betaproteobacteria</taxon>
        <taxon>Burkholderiales</taxon>
        <taxon>Oxalobacteraceae</taxon>
        <taxon>Noviherbaspirillum</taxon>
    </lineage>
</organism>
<dbReference type="SUPFAM" id="SSF53955">
    <property type="entry name" value="Lysozyme-like"/>
    <property type="match status" value="1"/>
</dbReference>
<gene>
    <name evidence="22" type="ORF">AYR66_06415</name>
</gene>
<comment type="caution">
    <text evidence="22">The sequence shown here is derived from an EMBL/GenBank/DDBJ whole genome shotgun (WGS) entry which is preliminary data.</text>
</comment>
<dbReference type="SUPFAM" id="SSF56601">
    <property type="entry name" value="beta-lactamase/transpeptidase-like"/>
    <property type="match status" value="1"/>
</dbReference>
<evidence type="ECO:0000256" key="3">
    <source>
        <dbReference type="ARBA" id="ARBA00007090"/>
    </source>
</evidence>
<evidence type="ECO:0000256" key="12">
    <source>
        <dbReference type="ARBA" id="ARBA00022984"/>
    </source>
</evidence>
<keyword evidence="14" id="KW-0511">Multifunctional enzyme</keyword>
<keyword evidence="23" id="KW-1185">Reference proteome</keyword>
<comment type="catalytic activity">
    <reaction evidence="17">
        <text>[GlcNAc-(1-&gt;4)-Mur2Ac(oyl-L-Ala-gamma-D-Glu-L-Lys-D-Ala-D-Ala)](n)-di-trans,octa-cis-undecaprenyl diphosphate + beta-D-GlcNAc-(1-&gt;4)-Mur2Ac(oyl-L-Ala-gamma-D-Glu-L-Lys-D-Ala-D-Ala)-di-trans,octa-cis-undecaprenyl diphosphate = [GlcNAc-(1-&gt;4)-Mur2Ac(oyl-L-Ala-gamma-D-Glu-L-Lys-D-Ala-D-Ala)](n+1)-di-trans,octa-cis-undecaprenyl diphosphate + di-trans,octa-cis-undecaprenyl diphosphate + H(+)</text>
        <dbReference type="Rhea" id="RHEA:23708"/>
        <dbReference type="Rhea" id="RHEA-COMP:9602"/>
        <dbReference type="Rhea" id="RHEA-COMP:9603"/>
        <dbReference type="ChEBI" id="CHEBI:15378"/>
        <dbReference type="ChEBI" id="CHEBI:58405"/>
        <dbReference type="ChEBI" id="CHEBI:60033"/>
        <dbReference type="ChEBI" id="CHEBI:78435"/>
        <dbReference type="EC" id="2.4.99.28"/>
    </reaction>
</comment>
<keyword evidence="6" id="KW-0121">Carboxypeptidase</keyword>
<evidence type="ECO:0000256" key="1">
    <source>
        <dbReference type="ARBA" id="ARBA00004236"/>
    </source>
</evidence>
<dbReference type="EMBL" id="LSTO01000001">
    <property type="protein sequence ID" value="OWW19187.1"/>
    <property type="molecule type" value="Genomic_DNA"/>
</dbReference>
<dbReference type="Gene3D" id="1.10.3810.10">
    <property type="entry name" value="Biosynthetic peptidoglycan transglycosylase-like"/>
    <property type="match status" value="1"/>
</dbReference>
<dbReference type="GO" id="GO:0008360">
    <property type="term" value="P:regulation of cell shape"/>
    <property type="evidence" value="ECO:0007669"/>
    <property type="project" value="UniProtKB-KW"/>
</dbReference>
<feature type="transmembrane region" description="Helical" evidence="19">
    <location>
        <begin position="60"/>
        <end position="79"/>
    </location>
</feature>
<dbReference type="GO" id="GO:0009002">
    <property type="term" value="F:serine-type D-Ala-D-Ala carboxypeptidase activity"/>
    <property type="evidence" value="ECO:0007669"/>
    <property type="project" value="UniProtKB-EC"/>
</dbReference>
<dbReference type="AlphaFoldDB" id="A0A254TAK1"/>
<evidence type="ECO:0000313" key="23">
    <source>
        <dbReference type="Proteomes" id="UP000197535"/>
    </source>
</evidence>
<evidence type="ECO:0000256" key="10">
    <source>
        <dbReference type="ARBA" id="ARBA00022801"/>
    </source>
</evidence>
<evidence type="ECO:0000259" key="20">
    <source>
        <dbReference type="Pfam" id="PF00905"/>
    </source>
</evidence>
<dbReference type="PANTHER" id="PTHR32282">
    <property type="entry name" value="BINDING PROTEIN TRANSPEPTIDASE, PUTATIVE-RELATED"/>
    <property type="match status" value="1"/>
</dbReference>
<evidence type="ECO:0000256" key="6">
    <source>
        <dbReference type="ARBA" id="ARBA00022645"/>
    </source>
</evidence>
<comment type="subcellular location">
    <subcellularLocation>
        <location evidence="1">Cell membrane</location>
    </subcellularLocation>
</comment>
<evidence type="ECO:0000256" key="14">
    <source>
        <dbReference type="ARBA" id="ARBA00023268"/>
    </source>
</evidence>
<dbReference type="InterPro" id="IPR050396">
    <property type="entry name" value="Glycosyltr_51/Transpeptidase"/>
</dbReference>
<dbReference type="GO" id="GO:0006508">
    <property type="term" value="P:proteolysis"/>
    <property type="evidence" value="ECO:0007669"/>
    <property type="project" value="UniProtKB-KW"/>
</dbReference>
<comment type="pathway">
    <text evidence="2">Cell wall biogenesis; peptidoglycan biosynthesis.</text>
</comment>
<evidence type="ECO:0000256" key="18">
    <source>
        <dbReference type="SAM" id="MobiDB-lite"/>
    </source>
</evidence>
<feature type="domain" description="Penicillin-binding protein transpeptidase" evidence="20">
    <location>
        <begin position="464"/>
        <end position="695"/>
    </location>
</feature>
<evidence type="ECO:0000256" key="5">
    <source>
        <dbReference type="ARBA" id="ARBA00022475"/>
    </source>
</evidence>
<dbReference type="GO" id="GO:0071555">
    <property type="term" value="P:cell wall organization"/>
    <property type="evidence" value="ECO:0007669"/>
    <property type="project" value="UniProtKB-KW"/>
</dbReference>
<evidence type="ECO:0000256" key="19">
    <source>
        <dbReference type="SAM" id="Phobius"/>
    </source>
</evidence>
<keyword evidence="15" id="KW-0961">Cell wall biogenesis/degradation</keyword>
<proteinExistence type="inferred from homology"/>
<evidence type="ECO:0000256" key="7">
    <source>
        <dbReference type="ARBA" id="ARBA00022670"/>
    </source>
</evidence>
<dbReference type="InterPro" id="IPR036950">
    <property type="entry name" value="PBP_transglycosylase"/>
</dbReference>
<comment type="similarity">
    <text evidence="4">In the N-terminal section; belongs to the glycosyltransferase 51 family.</text>
</comment>
<keyword evidence="9" id="KW-0808">Transferase</keyword>
<feature type="compositionally biased region" description="Gly residues" evidence="18">
    <location>
        <begin position="824"/>
        <end position="834"/>
    </location>
</feature>
<dbReference type="InterPro" id="IPR001460">
    <property type="entry name" value="PCN-bd_Tpept"/>
</dbReference>
<dbReference type="Pfam" id="PF00912">
    <property type="entry name" value="Transgly"/>
    <property type="match status" value="1"/>
</dbReference>
<keyword evidence="19" id="KW-1133">Transmembrane helix</keyword>
<dbReference type="GO" id="GO:0009252">
    <property type="term" value="P:peptidoglycan biosynthetic process"/>
    <property type="evidence" value="ECO:0007669"/>
    <property type="project" value="UniProtKB-UniPathway"/>
</dbReference>
<feature type="domain" description="Glycosyl transferase family 51" evidence="21">
    <location>
        <begin position="112"/>
        <end position="287"/>
    </location>
</feature>
<keyword evidence="12" id="KW-0573">Peptidoglycan synthesis</keyword>
<evidence type="ECO:0000256" key="4">
    <source>
        <dbReference type="ARBA" id="ARBA00007739"/>
    </source>
</evidence>
<evidence type="ECO:0000256" key="9">
    <source>
        <dbReference type="ARBA" id="ARBA00022679"/>
    </source>
</evidence>
<evidence type="ECO:0000256" key="11">
    <source>
        <dbReference type="ARBA" id="ARBA00022960"/>
    </source>
</evidence>
<keyword evidence="5" id="KW-1003">Cell membrane</keyword>
<keyword evidence="7" id="KW-0645">Protease</keyword>
<dbReference type="Proteomes" id="UP000197535">
    <property type="component" value="Unassembled WGS sequence"/>
</dbReference>